<accession>A0A8B7PFE5</accession>
<dbReference type="Pfam" id="PF01044">
    <property type="entry name" value="Vinculin"/>
    <property type="match status" value="1"/>
</dbReference>
<dbReference type="PANTHER" id="PTHR46180">
    <property type="entry name" value="VINCULIN"/>
    <property type="match status" value="1"/>
</dbReference>
<dbReference type="InterPro" id="IPR017997">
    <property type="entry name" value="Vinculin"/>
</dbReference>
<name>A0A8B7PFE5_HYAAZ</name>
<comment type="subcellular location">
    <subcellularLocation>
        <location evidence="1">Cytoplasm</location>
    </subcellularLocation>
</comment>
<keyword evidence="5" id="KW-0009">Actin-binding</keyword>
<proteinExistence type="inferred from homology"/>
<feature type="non-terminal residue" evidence="7">
    <location>
        <position position="125"/>
    </location>
</feature>
<sequence>VESLTPQLVAAGRIRMSFPTNDAADEHFENLRREYADRIERVRDLADELTDSAAFVAASEEVMRRHTAACETAIAGGQAQAVVDNVSSIARLVSRVLQVAKQEADNSEDPSFVASVKTASAALEA</sequence>
<dbReference type="InterPro" id="IPR006077">
    <property type="entry name" value="Vinculin/catenin"/>
</dbReference>
<organism evidence="6 7">
    <name type="scientific">Hyalella azteca</name>
    <name type="common">Amphipod</name>
    <dbReference type="NCBI Taxonomy" id="294128"/>
    <lineage>
        <taxon>Eukaryota</taxon>
        <taxon>Metazoa</taxon>
        <taxon>Ecdysozoa</taxon>
        <taxon>Arthropoda</taxon>
        <taxon>Crustacea</taxon>
        <taxon>Multicrustacea</taxon>
        <taxon>Malacostraca</taxon>
        <taxon>Eumalacostraca</taxon>
        <taxon>Peracarida</taxon>
        <taxon>Amphipoda</taxon>
        <taxon>Senticaudata</taxon>
        <taxon>Talitrida</taxon>
        <taxon>Talitroidea</taxon>
        <taxon>Hyalellidae</taxon>
        <taxon>Hyalella</taxon>
    </lineage>
</organism>
<feature type="non-terminal residue" evidence="7">
    <location>
        <position position="1"/>
    </location>
</feature>
<dbReference type="GeneID" id="108679806"/>
<dbReference type="KEGG" id="hazt:108679806"/>
<dbReference type="OrthoDB" id="29742at2759"/>
<dbReference type="Proteomes" id="UP000694843">
    <property type="component" value="Unplaced"/>
</dbReference>
<evidence type="ECO:0000256" key="2">
    <source>
        <dbReference type="ARBA" id="ARBA00008376"/>
    </source>
</evidence>
<dbReference type="Gene3D" id="1.20.120.810">
    <property type="entry name" value="Vinculin, Vh2 four-helix bundle"/>
    <property type="match status" value="1"/>
</dbReference>
<dbReference type="AlphaFoldDB" id="A0A8B7PFE5"/>
<evidence type="ECO:0000256" key="4">
    <source>
        <dbReference type="ARBA" id="ARBA00022490"/>
    </source>
</evidence>
<protein>
    <recommendedName>
        <fullName evidence="3">Vinculin</fullName>
    </recommendedName>
</protein>
<evidence type="ECO:0000313" key="7">
    <source>
        <dbReference type="RefSeq" id="XP_018024021.1"/>
    </source>
</evidence>
<dbReference type="GO" id="GO:0005737">
    <property type="term" value="C:cytoplasm"/>
    <property type="evidence" value="ECO:0007669"/>
    <property type="project" value="UniProtKB-SubCell"/>
</dbReference>
<dbReference type="SUPFAM" id="SSF47220">
    <property type="entry name" value="alpha-catenin/vinculin-like"/>
    <property type="match status" value="2"/>
</dbReference>
<reference evidence="7" key="1">
    <citation type="submission" date="2025-08" db="UniProtKB">
        <authorList>
            <consortium name="RefSeq"/>
        </authorList>
    </citation>
    <scope>IDENTIFICATION</scope>
    <source>
        <tissue evidence="7">Whole organism</tissue>
    </source>
</reference>
<dbReference type="RefSeq" id="XP_018024021.1">
    <property type="nucleotide sequence ID" value="XM_018168532.1"/>
</dbReference>
<evidence type="ECO:0000256" key="1">
    <source>
        <dbReference type="ARBA" id="ARBA00004496"/>
    </source>
</evidence>
<comment type="similarity">
    <text evidence="2">Belongs to the vinculin/alpha-catenin family.</text>
</comment>
<gene>
    <name evidence="7" type="primary">LOC108679806</name>
</gene>
<evidence type="ECO:0000256" key="3">
    <source>
        <dbReference type="ARBA" id="ARBA00014125"/>
    </source>
</evidence>
<keyword evidence="4" id="KW-0963">Cytoplasm</keyword>
<dbReference type="GO" id="GO:0071944">
    <property type="term" value="C:cell periphery"/>
    <property type="evidence" value="ECO:0007669"/>
    <property type="project" value="UniProtKB-ARBA"/>
</dbReference>
<dbReference type="Gene3D" id="1.20.120.230">
    <property type="entry name" value="Alpha-catenin/vinculin-like"/>
    <property type="match status" value="1"/>
</dbReference>
<evidence type="ECO:0000313" key="6">
    <source>
        <dbReference type="Proteomes" id="UP000694843"/>
    </source>
</evidence>
<dbReference type="InterPro" id="IPR036723">
    <property type="entry name" value="Alpha-catenin/vinculin-like_sf"/>
</dbReference>
<keyword evidence="6" id="KW-1185">Reference proteome</keyword>
<dbReference type="GO" id="GO:0051015">
    <property type="term" value="F:actin filament binding"/>
    <property type="evidence" value="ECO:0007669"/>
    <property type="project" value="InterPro"/>
</dbReference>
<evidence type="ECO:0000256" key="5">
    <source>
        <dbReference type="ARBA" id="ARBA00023203"/>
    </source>
</evidence>
<dbReference type="GO" id="GO:0007155">
    <property type="term" value="P:cell adhesion"/>
    <property type="evidence" value="ECO:0007669"/>
    <property type="project" value="InterPro"/>
</dbReference>